<dbReference type="RefSeq" id="WP_133462378.1">
    <property type="nucleotide sequence ID" value="NZ_SNVX01000025.1"/>
</dbReference>
<evidence type="ECO:0008006" key="3">
    <source>
        <dbReference type="Google" id="ProtNLM"/>
    </source>
</evidence>
<dbReference type="AlphaFoldDB" id="A0A4R6DW28"/>
<dbReference type="Proteomes" id="UP000295530">
    <property type="component" value="Unassembled WGS sequence"/>
</dbReference>
<dbReference type="EMBL" id="SNVX01000025">
    <property type="protein sequence ID" value="TDN48859.1"/>
    <property type="molecule type" value="Genomic_DNA"/>
</dbReference>
<evidence type="ECO:0000313" key="2">
    <source>
        <dbReference type="Proteomes" id="UP000295530"/>
    </source>
</evidence>
<evidence type="ECO:0000313" key="1">
    <source>
        <dbReference type="EMBL" id="TDN48859.1"/>
    </source>
</evidence>
<organism evidence="1 2">
    <name type="scientific">Scandinavium goeteborgense</name>
    <dbReference type="NCBI Taxonomy" id="1851514"/>
    <lineage>
        <taxon>Bacteria</taxon>
        <taxon>Pseudomonadati</taxon>
        <taxon>Pseudomonadota</taxon>
        <taxon>Gammaproteobacteria</taxon>
        <taxon>Enterobacterales</taxon>
        <taxon>Enterobacteriaceae</taxon>
        <taxon>Scandinavium</taxon>
    </lineage>
</organism>
<sequence length="69" mass="7204">MTDNNAVNNDASIPPRSGMDGAVNAKFLDLAIPGYLAEFSPEEADLAGAFSEDALSEQDALASVSDEQE</sequence>
<gene>
    <name evidence="1" type="ORF">EC847_12526</name>
</gene>
<dbReference type="OrthoDB" id="7477520at2"/>
<comment type="caution">
    <text evidence="1">The sequence shown here is derived from an EMBL/GenBank/DDBJ whole genome shotgun (WGS) entry which is preliminary data.</text>
</comment>
<proteinExistence type="predicted"/>
<name>A0A4R6DW28_SCAGO</name>
<keyword evidence="2" id="KW-1185">Reference proteome</keyword>
<reference evidence="1 2" key="1">
    <citation type="submission" date="2019-03" db="EMBL/GenBank/DDBJ databases">
        <title>Genomic analyses of the natural microbiome of Caenorhabditis elegans.</title>
        <authorList>
            <person name="Samuel B."/>
        </authorList>
    </citation>
    <scope>NUCLEOTIDE SEQUENCE [LARGE SCALE GENOMIC DNA]</scope>
    <source>
        <strain evidence="1 2">BIGb0156</strain>
    </source>
</reference>
<protein>
    <recommendedName>
        <fullName evidence="3">Conjugal transfer protein TraD</fullName>
    </recommendedName>
</protein>
<accession>A0A4R6DW28</accession>